<evidence type="ECO:0000259" key="7">
    <source>
        <dbReference type="PROSITE" id="PS00861"/>
    </source>
</evidence>
<dbReference type="PROSITE" id="PS00861">
    <property type="entry name" value="GALANIN"/>
    <property type="match status" value="1"/>
</dbReference>
<dbReference type="Pfam" id="PF01296">
    <property type="entry name" value="Galanin"/>
    <property type="match status" value="1"/>
</dbReference>
<reference evidence="8" key="3">
    <citation type="submission" date="2025-09" db="UniProtKB">
        <authorList>
            <consortium name="Ensembl"/>
        </authorList>
    </citation>
    <scope>IDENTIFICATION</scope>
</reference>
<evidence type="ECO:0000313" key="9">
    <source>
        <dbReference type="Proteomes" id="UP000694580"/>
    </source>
</evidence>
<evidence type="ECO:0000256" key="5">
    <source>
        <dbReference type="ARBA" id="ARBA00023320"/>
    </source>
</evidence>
<dbReference type="AlphaFoldDB" id="A0AAY4AU04"/>
<name>A0AAY4AU04_9TELE</name>
<reference evidence="8 9" key="1">
    <citation type="submission" date="2020-06" db="EMBL/GenBank/DDBJ databases">
        <authorList>
            <consortium name="Wellcome Sanger Institute Data Sharing"/>
        </authorList>
    </citation>
    <scope>NUCLEOTIDE SEQUENCE [LARGE SCALE GENOMIC DNA]</scope>
</reference>
<feature type="domain" description="Galanin" evidence="7">
    <location>
        <begin position="29"/>
        <end position="41"/>
    </location>
</feature>
<evidence type="ECO:0000313" key="8">
    <source>
        <dbReference type="Ensembl" id="ENSDCDP00010011830.1"/>
    </source>
</evidence>
<comment type="subcellular location">
    <subcellularLocation>
        <location evidence="1">Secreted</location>
    </subcellularLocation>
</comment>
<dbReference type="GO" id="GO:0031763">
    <property type="term" value="F:galanin receptor binding"/>
    <property type="evidence" value="ECO:0007669"/>
    <property type="project" value="TreeGrafter"/>
</dbReference>
<dbReference type="GO" id="GO:0005184">
    <property type="term" value="F:neuropeptide hormone activity"/>
    <property type="evidence" value="ECO:0007669"/>
    <property type="project" value="TreeGrafter"/>
</dbReference>
<dbReference type="GO" id="GO:0030141">
    <property type="term" value="C:secretory granule"/>
    <property type="evidence" value="ECO:0007669"/>
    <property type="project" value="TreeGrafter"/>
</dbReference>
<evidence type="ECO:0000256" key="3">
    <source>
        <dbReference type="ARBA" id="ARBA00022525"/>
    </source>
</evidence>
<dbReference type="Ensembl" id="ENSDCDT00010012401.1">
    <property type="protein sequence ID" value="ENSDCDP00010011830.1"/>
    <property type="gene ID" value="ENSDCDG00010005274.1"/>
</dbReference>
<feature type="signal peptide" evidence="6">
    <location>
        <begin position="1"/>
        <end position="22"/>
    </location>
</feature>
<keyword evidence="5" id="KW-0527">Neuropeptide</keyword>
<evidence type="ECO:0000256" key="6">
    <source>
        <dbReference type="SAM" id="SignalP"/>
    </source>
</evidence>
<dbReference type="InterPro" id="IPR008174">
    <property type="entry name" value="Galanin"/>
</dbReference>
<feature type="chain" id="PRO_5044242554" evidence="6">
    <location>
        <begin position="23"/>
        <end position="60"/>
    </location>
</feature>
<keyword evidence="4" id="KW-0372">Hormone</keyword>
<reference evidence="8" key="2">
    <citation type="submission" date="2025-08" db="UniProtKB">
        <authorList>
            <consortium name="Ensembl"/>
        </authorList>
    </citation>
    <scope>IDENTIFICATION</scope>
</reference>
<keyword evidence="9" id="KW-1185">Reference proteome</keyword>
<dbReference type="PANTHER" id="PTHR16839:SF1">
    <property type="entry name" value="GALANIN PEPTIDES"/>
    <property type="match status" value="1"/>
</dbReference>
<protein>
    <submittedName>
        <fullName evidence="8">Galanin-like</fullName>
    </submittedName>
</protein>
<dbReference type="GO" id="GO:0005615">
    <property type="term" value="C:extracellular space"/>
    <property type="evidence" value="ECO:0007669"/>
    <property type="project" value="TreeGrafter"/>
</dbReference>
<dbReference type="Proteomes" id="UP000694580">
    <property type="component" value="Chromosome 8"/>
</dbReference>
<proteinExistence type="inferred from homology"/>
<evidence type="ECO:0000256" key="4">
    <source>
        <dbReference type="ARBA" id="ARBA00022702"/>
    </source>
</evidence>
<keyword evidence="3" id="KW-0964">Secreted</keyword>
<dbReference type="GO" id="GO:0007218">
    <property type="term" value="P:neuropeptide signaling pathway"/>
    <property type="evidence" value="ECO:0007669"/>
    <property type="project" value="UniProtKB-KW"/>
</dbReference>
<dbReference type="PANTHER" id="PTHR16839">
    <property type="entry name" value="GALANIN"/>
    <property type="match status" value="1"/>
</dbReference>
<evidence type="ECO:0000256" key="2">
    <source>
        <dbReference type="ARBA" id="ARBA00006871"/>
    </source>
</evidence>
<evidence type="ECO:0000256" key="1">
    <source>
        <dbReference type="ARBA" id="ARBA00004613"/>
    </source>
</evidence>
<keyword evidence="6" id="KW-0732">Signal</keyword>
<sequence>MQSSTVLCVSLLLSALLSVSCGMAPEKKGWTLNSAGYLLGPYAHRTLTLRHGSAVGKRGT</sequence>
<dbReference type="InterPro" id="IPR008175">
    <property type="entry name" value="Galanin_pre"/>
</dbReference>
<dbReference type="GeneTree" id="ENSGT00990000204711"/>
<comment type="similarity">
    <text evidence="2">Belongs to the galanin family.</text>
</comment>
<organism evidence="8 9">
    <name type="scientific">Denticeps clupeoides</name>
    <name type="common">denticle herring</name>
    <dbReference type="NCBI Taxonomy" id="299321"/>
    <lineage>
        <taxon>Eukaryota</taxon>
        <taxon>Metazoa</taxon>
        <taxon>Chordata</taxon>
        <taxon>Craniata</taxon>
        <taxon>Vertebrata</taxon>
        <taxon>Euteleostomi</taxon>
        <taxon>Actinopterygii</taxon>
        <taxon>Neopterygii</taxon>
        <taxon>Teleostei</taxon>
        <taxon>Clupei</taxon>
        <taxon>Clupeiformes</taxon>
        <taxon>Denticipitoidei</taxon>
        <taxon>Denticipitidae</taxon>
        <taxon>Denticeps</taxon>
    </lineage>
</organism>
<accession>A0AAY4AU04</accession>